<evidence type="ECO:0008006" key="3">
    <source>
        <dbReference type="Google" id="ProtNLM"/>
    </source>
</evidence>
<dbReference type="Proteomes" id="UP001146120">
    <property type="component" value="Unassembled WGS sequence"/>
</dbReference>
<name>A0AAV2YQD5_9STRA</name>
<reference evidence="1" key="2">
    <citation type="journal article" date="2023" name="Microbiol Resour">
        <title>Decontamination and Annotation of the Draft Genome Sequence of the Oomycete Lagenidium giganteum ARSEF 373.</title>
        <authorList>
            <person name="Morgan W.R."/>
            <person name="Tartar A."/>
        </authorList>
    </citation>
    <scope>NUCLEOTIDE SEQUENCE</scope>
    <source>
        <strain evidence="1">ARSEF 373</strain>
    </source>
</reference>
<accession>A0AAV2YQD5</accession>
<gene>
    <name evidence="1" type="ORF">N0F65_006482</name>
</gene>
<reference evidence="1" key="1">
    <citation type="submission" date="2022-11" db="EMBL/GenBank/DDBJ databases">
        <authorList>
            <person name="Morgan W.R."/>
            <person name="Tartar A."/>
        </authorList>
    </citation>
    <scope>NUCLEOTIDE SEQUENCE</scope>
    <source>
        <strain evidence="1">ARSEF 373</strain>
    </source>
</reference>
<evidence type="ECO:0000313" key="1">
    <source>
        <dbReference type="EMBL" id="DAZ96436.1"/>
    </source>
</evidence>
<dbReference type="AlphaFoldDB" id="A0AAV2YQD5"/>
<feature type="non-terminal residue" evidence="1">
    <location>
        <position position="1"/>
    </location>
</feature>
<sequence length="108" mass="12471">QHKGVRTEDSCRKFLDEVAQRLAILCDFHCGIPAIDDVFYAIDNTSWDHRPKKCRTLQAIHLPDYFPEQEWVVLKELQRDVSSRVHQSALPTTSKGRPSIAFFFTSPL</sequence>
<dbReference type="EMBL" id="DAKRPA010000167">
    <property type="protein sequence ID" value="DAZ96436.1"/>
    <property type="molecule type" value="Genomic_DNA"/>
</dbReference>
<proteinExistence type="predicted"/>
<keyword evidence="2" id="KW-1185">Reference proteome</keyword>
<comment type="caution">
    <text evidence="1">The sequence shown here is derived from an EMBL/GenBank/DDBJ whole genome shotgun (WGS) entry which is preliminary data.</text>
</comment>
<protein>
    <recommendedName>
        <fullName evidence="3">Transposase</fullName>
    </recommendedName>
</protein>
<evidence type="ECO:0000313" key="2">
    <source>
        <dbReference type="Proteomes" id="UP001146120"/>
    </source>
</evidence>
<organism evidence="1 2">
    <name type="scientific">Lagenidium giganteum</name>
    <dbReference type="NCBI Taxonomy" id="4803"/>
    <lineage>
        <taxon>Eukaryota</taxon>
        <taxon>Sar</taxon>
        <taxon>Stramenopiles</taxon>
        <taxon>Oomycota</taxon>
        <taxon>Peronosporomycetes</taxon>
        <taxon>Pythiales</taxon>
        <taxon>Pythiaceae</taxon>
    </lineage>
</organism>